<reference evidence="3" key="1">
    <citation type="submission" date="2021-02" db="EMBL/GenBank/DDBJ databases">
        <authorList>
            <person name="Nowell W R."/>
        </authorList>
    </citation>
    <scope>NUCLEOTIDE SEQUENCE</scope>
</reference>
<evidence type="ECO:0000313" key="12">
    <source>
        <dbReference type="Proteomes" id="UP000663887"/>
    </source>
</evidence>
<gene>
    <name evidence="10" type="ORF">BYL167_LOCUS32363</name>
    <name evidence="1" type="ORF">CJN711_LOCUS2280</name>
    <name evidence="9" type="ORF">GIL414_LOCUS28726</name>
    <name evidence="2" type="ORF">KQP761_LOCUS599</name>
    <name evidence="5" type="ORF">MBJ925_LOCUS18732</name>
    <name evidence="7" type="ORF">OVN521_LOCUS27273</name>
    <name evidence="8" type="ORF">SMN809_LOCUS26483</name>
    <name evidence="6" type="ORF">UXM345_LOCUS12013</name>
    <name evidence="4" type="ORF">WKI299_LOCUS2368</name>
    <name evidence="3" type="ORF">XDN619_LOCUS551</name>
</gene>
<evidence type="ECO:0000313" key="3">
    <source>
        <dbReference type="EMBL" id="CAF1944266.1"/>
    </source>
</evidence>
<dbReference type="Proteomes" id="UP000663834">
    <property type="component" value="Unassembled WGS sequence"/>
</dbReference>
<evidence type="ECO:0000313" key="6">
    <source>
        <dbReference type="EMBL" id="CAF3927869.1"/>
    </source>
</evidence>
<organism evidence="3 12">
    <name type="scientific">Rotaria magnacalcarata</name>
    <dbReference type="NCBI Taxonomy" id="392030"/>
    <lineage>
        <taxon>Eukaryota</taxon>
        <taxon>Metazoa</taxon>
        <taxon>Spiralia</taxon>
        <taxon>Gnathifera</taxon>
        <taxon>Rotifera</taxon>
        <taxon>Eurotatoria</taxon>
        <taxon>Bdelloidea</taxon>
        <taxon>Philodinida</taxon>
        <taxon>Philodinidae</taxon>
        <taxon>Rotaria</taxon>
    </lineage>
</organism>
<evidence type="ECO:0000313" key="9">
    <source>
        <dbReference type="EMBL" id="CAF4368291.1"/>
    </source>
</evidence>
<evidence type="ECO:0000313" key="10">
    <source>
        <dbReference type="EMBL" id="CAF4418939.1"/>
    </source>
</evidence>
<dbReference type="Proteomes" id="UP000676336">
    <property type="component" value="Unassembled WGS sequence"/>
</dbReference>
<dbReference type="Proteomes" id="UP000681720">
    <property type="component" value="Unassembled WGS sequence"/>
</dbReference>
<accession>A0A816LV56</accession>
<dbReference type="EMBL" id="CAJNRF010000247">
    <property type="protein sequence ID" value="CAF1950056.1"/>
    <property type="molecule type" value="Genomic_DNA"/>
</dbReference>
<dbReference type="EMBL" id="CAJOBF010001226">
    <property type="protein sequence ID" value="CAF3927869.1"/>
    <property type="molecule type" value="Genomic_DNA"/>
</dbReference>
<sequence>MTKDDLERLTLSICVLKQQFIQMTEKPVRMNYHSLIINEDIISIEDPKLYEFDLVKLSKSYKKFECNNQIWSTMAANDQVLLIDQYPNITLVDRDLNIVKQSVWPYGFIRCMRWSSTLTSFIIINMKKSFFLLRMMLY</sequence>
<dbReference type="Proteomes" id="UP000663824">
    <property type="component" value="Unassembled WGS sequence"/>
</dbReference>
<dbReference type="Proteomes" id="UP000663866">
    <property type="component" value="Unassembled WGS sequence"/>
</dbReference>
<dbReference type="EMBL" id="CAJNRE010009415">
    <property type="protein sequence ID" value="CAF2081536.1"/>
    <property type="molecule type" value="Genomic_DNA"/>
</dbReference>
<name>A0A816LV56_9BILA</name>
<evidence type="ECO:0000313" key="8">
    <source>
        <dbReference type="EMBL" id="CAF4309631.1"/>
    </source>
</evidence>
<protein>
    <submittedName>
        <fullName evidence="3">Uncharacterized protein</fullName>
    </submittedName>
</protein>
<evidence type="ECO:0000313" key="1">
    <source>
        <dbReference type="EMBL" id="CAF0999550.1"/>
    </source>
</evidence>
<evidence type="ECO:0000313" key="4">
    <source>
        <dbReference type="EMBL" id="CAF1950056.1"/>
    </source>
</evidence>
<dbReference type="AlphaFoldDB" id="A0A816LV56"/>
<comment type="caution">
    <text evidence="3">The sequence shown here is derived from an EMBL/GenBank/DDBJ whole genome shotgun (WGS) entry which is preliminary data.</text>
</comment>
<evidence type="ECO:0000313" key="11">
    <source>
        <dbReference type="Proteomes" id="UP000663866"/>
    </source>
</evidence>
<keyword evidence="11" id="KW-1185">Reference proteome</keyword>
<dbReference type="EMBL" id="CAJOBJ010049787">
    <property type="protein sequence ID" value="CAF4368291.1"/>
    <property type="molecule type" value="Genomic_DNA"/>
</dbReference>
<evidence type="ECO:0000313" key="7">
    <source>
        <dbReference type="EMBL" id="CAF4217945.1"/>
    </source>
</evidence>
<dbReference type="Proteomes" id="UP000663856">
    <property type="component" value="Unassembled WGS sequence"/>
</dbReference>
<dbReference type="EMBL" id="CAJOBH010059764">
    <property type="protein sequence ID" value="CAF4418939.1"/>
    <property type="molecule type" value="Genomic_DNA"/>
</dbReference>
<proteinExistence type="predicted"/>
<dbReference type="EMBL" id="CAJOBI010037940">
    <property type="protein sequence ID" value="CAF4309631.1"/>
    <property type="molecule type" value="Genomic_DNA"/>
</dbReference>
<dbReference type="Proteomes" id="UP000663842">
    <property type="component" value="Unassembled WGS sequence"/>
</dbReference>
<dbReference type="Proteomes" id="UP000663855">
    <property type="component" value="Unassembled WGS sequence"/>
</dbReference>
<dbReference type="EMBL" id="CAJNRG010000027">
    <property type="protein sequence ID" value="CAF1944266.1"/>
    <property type="molecule type" value="Genomic_DNA"/>
</dbReference>
<dbReference type="Proteomes" id="UP000681967">
    <property type="component" value="Unassembled WGS sequence"/>
</dbReference>
<evidence type="ECO:0000313" key="2">
    <source>
        <dbReference type="EMBL" id="CAF1216584.1"/>
    </source>
</evidence>
<dbReference type="EMBL" id="CAJNOW010000039">
    <property type="protein sequence ID" value="CAF1216584.1"/>
    <property type="molecule type" value="Genomic_DNA"/>
</dbReference>
<evidence type="ECO:0000313" key="5">
    <source>
        <dbReference type="EMBL" id="CAF2081536.1"/>
    </source>
</evidence>
<dbReference type="Proteomes" id="UP000663887">
    <property type="component" value="Unassembled WGS sequence"/>
</dbReference>
<dbReference type="EMBL" id="CAJOBG010007470">
    <property type="protein sequence ID" value="CAF4217945.1"/>
    <property type="molecule type" value="Genomic_DNA"/>
</dbReference>
<dbReference type="EMBL" id="CAJNOV010000139">
    <property type="protein sequence ID" value="CAF0999550.1"/>
    <property type="molecule type" value="Genomic_DNA"/>
</dbReference>